<dbReference type="OrthoDB" id="73890at2759"/>
<comment type="catalytic activity">
    <reaction evidence="7">
        <text>[protein]-L-isoaspartate + S-adenosyl-L-methionine = [protein]-L-isoaspartate alpha-methyl ester + S-adenosyl-L-homocysteine</text>
        <dbReference type="Rhea" id="RHEA:12705"/>
        <dbReference type="Rhea" id="RHEA-COMP:12143"/>
        <dbReference type="Rhea" id="RHEA-COMP:12144"/>
        <dbReference type="ChEBI" id="CHEBI:57856"/>
        <dbReference type="ChEBI" id="CHEBI:59789"/>
        <dbReference type="ChEBI" id="CHEBI:90596"/>
        <dbReference type="ChEBI" id="CHEBI:90598"/>
        <dbReference type="EC" id="2.1.1.77"/>
    </reaction>
    <physiologicalReaction direction="left-to-right" evidence="7">
        <dbReference type="Rhea" id="RHEA:12706"/>
    </physiologicalReaction>
</comment>
<keyword evidence="3" id="KW-0963">Cytoplasm</keyword>
<dbReference type="GO" id="GO:0004719">
    <property type="term" value="F:protein-L-isoaspartate (D-aspartate) O-methyltransferase activity"/>
    <property type="evidence" value="ECO:0007669"/>
    <property type="project" value="UniProtKB-UniRule"/>
</dbReference>
<dbReference type="GO" id="GO:0032259">
    <property type="term" value="P:methylation"/>
    <property type="evidence" value="ECO:0007669"/>
    <property type="project" value="UniProtKB-KW"/>
</dbReference>
<keyword evidence="5 8" id="KW-0808">Transferase</keyword>
<dbReference type="InterPro" id="IPR029063">
    <property type="entry name" value="SAM-dependent_MTases_sf"/>
</dbReference>
<gene>
    <name evidence="9" type="ORF">GPM918_LOCUS13223</name>
    <name evidence="10" type="ORF">SRO942_LOCUS13223</name>
</gene>
<proteinExistence type="inferred from homology"/>
<dbReference type="Proteomes" id="UP000681722">
    <property type="component" value="Unassembled WGS sequence"/>
</dbReference>
<dbReference type="PROSITE" id="PS01279">
    <property type="entry name" value="PCMT"/>
    <property type="match status" value="1"/>
</dbReference>
<comment type="similarity">
    <text evidence="2 8">Belongs to the methyltransferase superfamily. L-isoaspartyl/D-aspartyl protein methyltransferase family.</text>
</comment>
<comment type="caution">
    <text evidence="9">The sequence shown here is derived from an EMBL/GenBank/DDBJ whole genome shotgun (WGS) entry which is preliminary data.</text>
</comment>
<evidence type="ECO:0000256" key="3">
    <source>
        <dbReference type="ARBA" id="ARBA00022490"/>
    </source>
</evidence>
<dbReference type="PANTHER" id="PTHR11579:SF0">
    <property type="entry name" value="PROTEIN-L-ISOASPARTATE(D-ASPARTATE) O-METHYLTRANSFERASE"/>
    <property type="match status" value="1"/>
</dbReference>
<evidence type="ECO:0000256" key="8">
    <source>
        <dbReference type="RuleBase" id="RU003802"/>
    </source>
</evidence>
<dbReference type="Gene3D" id="3.40.50.150">
    <property type="entry name" value="Vaccinia Virus protein VP39"/>
    <property type="match status" value="1"/>
</dbReference>
<evidence type="ECO:0000256" key="7">
    <source>
        <dbReference type="ARBA" id="ARBA00035815"/>
    </source>
</evidence>
<evidence type="ECO:0000256" key="5">
    <source>
        <dbReference type="ARBA" id="ARBA00022679"/>
    </source>
</evidence>
<organism evidence="9 11">
    <name type="scientific">Didymodactylos carnosus</name>
    <dbReference type="NCBI Taxonomy" id="1234261"/>
    <lineage>
        <taxon>Eukaryota</taxon>
        <taxon>Metazoa</taxon>
        <taxon>Spiralia</taxon>
        <taxon>Gnathifera</taxon>
        <taxon>Rotifera</taxon>
        <taxon>Eurotatoria</taxon>
        <taxon>Bdelloidea</taxon>
        <taxon>Philodinida</taxon>
        <taxon>Philodinidae</taxon>
        <taxon>Didymodactylos</taxon>
    </lineage>
</organism>
<evidence type="ECO:0000313" key="9">
    <source>
        <dbReference type="EMBL" id="CAF0990409.1"/>
    </source>
</evidence>
<dbReference type="EMBL" id="CAJOBC010003006">
    <property type="protein sequence ID" value="CAF3762425.1"/>
    <property type="molecule type" value="Genomic_DNA"/>
</dbReference>
<evidence type="ECO:0000256" key="2">
    <source>
        <dbReference type="ARBA" id="ARBA00005369"/>
    </source>
</evidence>
<dbReference type="NCBIfam" id="TIGR00080">
    <property type="entry name" value="pimt"/>
    <property type="match status" value="1"/>
</dbReference>
<evidence type="ECO:0000256" key="1">
    <source>
        <dbReference type="ARBA" id="ARBA00004496"/>
    </source>
</evidence>
<dbReference type="InterPro" id="IPR000682">
    <property type="entry name" value="PCMT"/>
</dbReference>
<comment type="subcellular location">
    <subcellularLocation>
        <location evidence="1">Cytoplasm</location>
    </subcellularLocation>
</comment>
<dbReference type="CDD" id="cd02440">
    <property type="entry name" value="AdoMet_MTases"/>
    <property type="match status" value="1"/>
</dbReference>
<keyword evidence="6 8" id="KW-0949">S-adenosyl-L-methionine</keyword>
<dbReference type="EMBL" id="CAJNOQ010003006">
    <property type="protein sequence ID" value="CAF0990409.1"/>
    <property type="molecule type" value="Genomic_DNA"/>
</dbReference>
<dbReference type="EC" id="2.1.1.77" evidence="8"/>
<evidence type="ECO:0000256" key="4">
    <source>
        <dbReference type="ARBA" id="ARBA00022603"/>
    </source>
</evidence>
<evidence type="ECO:0000313" key="11">
    <source>
        <dbReference type="Proteomes" id="UP000663829"/>
    </source>
</evidence>
<keyword evidence="11" id="KW-1185">Reference proteome</keyword>
<dbReference type="FunFam" id="3.40.50.150:FF:000027">
    <property type="entry name" value="Protein-L-isoaspartate O-methyltransferase"/>
    <property type="match status" value="1"/>
</dbReference>
<dbReference type="Proteomes" id="UP000663829">
    <property type="component" value="Unassembled WGS sequence"/>
</dbReference>
<accession>A0A814G284</accession>
<evidence type="ECO:0000256" key="6">
    <source>
        <dbReference type="ARBA" id="ARBA00022691"/>
    </source>
</evidence>
<dbReference type="Pfam" id="PF01135">
    <property type="entry name" value="PCMT"/>
    <property type="match status" value="1"/>
</dbReference>
<name>A0A814G284_9BILA</name>
<sequence length="227" mass="25170">MTWYSSGNTNYELVTNLHSNGLITDDRVEKAMLQTDRGDFVLDRKFAYIDAPLDIGYSVTISAPHMHALALEMLKDKLRPGSKVLDVGSGSGYLTACFARMIHGSNGRVIGIEHIRELVDLSIQNIKKNGGHLLNDGTIKIMKGDGRLGYRRSAPYDVIHVGAASSQRPDELIRQLKEGGRLIVPVGNESEQNMMQYDKLANGTVLTTKHFNVLYVPLTDEQKQLNS</sequence>
<evidence type="ECO:0000313" key="10">
    <source>
        <dbReference type="EMBL" id="CAF3762425.1"/>
    </source>
</evidence>
<reference evidence="9" key="1">
    <citation type="submission" date="2021-02" db="EMBL/GenBank/DDBJ databases">
        <authorList>
            <person name="Nowell W R."/>
        </authorList>
    </citation>
    <scope>NUCLEOTIDE SEQUENCE</scope>
</reference>
<keyword evidence="4 8" id="KW-0489">Methyltransferase</keyword>
<dbReference type="SUPFAM" id="SSF53335">
    <property type="entry name" value="S-adenosyl-L-methionine-dependent methyltransferases"/>
    <property type="match status" value="1"/>
</dbReference>
<protein>
    <recommendedName>
        <fullName evidence="8">Protein-L-isoaspartate O-methyltransferase</fullName>
        <ecNumber evidence="8">2.1.1.77</ecNumber>
    </recommendedName>
</protein>
<dbReference type="PANTHER" id="PTHR11579">
    <property type="entry name" value="PROTEIN-L-ISOASPARTATE O-METHYLTRANSFERASE"/>
    <property type="match status" value="1"/>
</dbReference>
<dbReference type="GO" id="GO:0005737">
    <property type="term" value="C:cytoplasm"/>
    <property type="evidence" value="ECO:0007669"/>
    <property type="project" value="UniProtKB-SubCell"/>
</dbReference>
<dbReference type="AlphaFoldDB" id="A0A814G284"/>